<dbReference type="Gene3D" id="3.60.21.10">
    <property type="match status" value="1"/>
</dbReference>
<dbReference type="GO" id="GO:0000166">
    <property type="term" value="F:nucleotide binding"/>
    <property type="evidence" value="ECO:0007669"/>
    <property type="project" value="UniProtKB-KW"/>
</dbReference>
<dbReference type="PROSITE" id="PS00786">
    <property type="entry name" value="5_NUCLEOTIDASE_2"/>
    <property type="match status" value="1"/>
</dbReference>
<comment type="caution">
    <text evidence="3">The sequence shown here is derived from an EMBL/GenBank/DDBJ whole genome shotgun (WGS) entry which is preliminary data.</text>
</comment>
<dbReference type="InterPro" id="IPR008334">
    <property type="entry name" value="5'-Nucleotdase_C"/>
</dbReference>
<evidence type="ECO:0000259" key="2">
    <source>
        <dbReference type="Pfam" id="PF02872"/>
    </source>
</evidence>
<dbReference type="GO" id="GO:0008768">
    <property type="term" value="F:UDP-sugar diphosphatase activity"/>
    <property type="evidence" value="ECO:0007669"/>
    <property type="project" value="TreeGrafter"/>
</dbReference>
<name>A0A8K2ABY6_9CYAN</name>
<dbReference type="GO" id="GO:0030288">
    <property type="term" value="C:outer membrane-bounded periplasmic space"/>
    <property type="evidence" value="ECO:0007669"/>
    <property type="project" value="TreeGrafter"/>
</dbReference>
<dbReference type="AlphaFoldDB" id="A0A8K2ABY6"/>
<accession>A0A8K2ABY6</accession>
<gene>
    <name evidence="3" type="ORF">GS597_01935</name>
</gene>
<evidence type="ECO:0000313" key="4">
    <source>
        <dbReference type="Proteomes" id="UP000607397"/>
    </source>
</evidence>
<dbReference type="Pfam" id="PF02872">
    <property type="entry name" value="5_nucleotid_C"/>
    <property type="match status" value="1"/>
</dbReference>
<dbReference type="InterPro" id="IPR013424">
    <property type="entry name" value="Ice-binding_C"/>
</dbReference>
<comment type="similarity">
    <text evidence="1">Belongs to the 5'-nucleotidase family.</text>
</comment>
<dbReference type="InterPro" id="IPR006146">
    <property type="entry name" value="5'-Nucleotdase_CS"/>
</dbReference>
<reference evidence="3" key="1">
    <citation type="submission" date="2019-12" db="EMBL/GenBank/DDBJ databases">
        <title>High-Quality draft genome sequences of three cyanobacteria isolated from the limestone walls of the Old Cathedral of Coimbra.</title>
        <authorList>
            <person name="Tiago I."/>
            <person name="Soares F."/>
            <person name="Portugal A."/>
        </authorList>
    </citation>
    <scope>NUCLEOTIDE SEQUENCE [LARGE SCALE GENOMIC DNA]</scope>
    <source>
        <strain evidence="3">C</strain>
    </source>
</reference>
<keyword evidence="1" id="KW-0547">Nucleotide-binding</keyword>
<protein>
    <submittedName>
        <fullName evidence="3">PEP-CTERM sorting domain-containing protein</fullName>
    </submittedName>
</protein>
<dbReference type="GO" id="GO:0008253">
    <property type="term" value="F:5'-nucleotidase activity"/>
    <property type="evidence" value="ECO:0007669"/>
    <property type="project" value="TreeGrafter"/>
</dbReference>
<dbReference type="Proteomes" id="UP000607397">
    <property type="component" value="Unassembled WGS sequence"/>
</dbReference>
<dbReference type="PANTHER" id="PTHR11575">
    <property type="entry name" value="5'-NUCLEOTIDASE-RELATED"/>
    <property type="match status" value="1"/>
</dbReference>
<dbReference type="InterPro" id="IPR006179">
    <property type="entry name" value="5_nucleotidase/apyrase"/>
</dbReference>
<dbReference type="SUPFAM" id="SSF56300">
    <property type="entry name" value="Metallo-dependent phosphatases"/>
    <property type="match status" value="1"/>
</dbReference>
<sequence>MASLAAFLGASTAEAFMLTLLHNNDGESSLINAGAGLENFGGVARFSSQVQALRQEAATRNSSSLLISSGDNFLAGAQFNASLALPQGQRFYDSIALDLIGYDAITIGNHEFDFGPDVLARFIADFENPVPFLSANLSFNGEPQLQVLVEQGRIARSTIVERDGERIGIVGATTPQLPFISSPRNVEINPDVAGSVQAEVDALAAQGINKIILSTHLQSIQEELDLVAQIRGVDIVIAGGGEEVLGSPTDNLIPGDEAEIFGSYPLLSATDATGKPIPVVTTPGNYRYVGRLVVEFDGAGDIVDIDSDRSGLVRIAGEGLPDAIAPDPMVQTRVVTPVETFVEDLVTNVIAQTEVPLDGRRDSVRTQEANLGNLLADSILFQGQQLAAEFGVPQPLIALQNGGGIRNDSIIGPGDLTEFDTFSVAAFSNFVSIIPDLDPQILKAVLENAYSAVEIRGGRFGQVAGLRIGIDLNETAQQTDVDGNIITPGSRVREVILDDGTVLIRNGQVLPDAPTVSVATIDFLARGGDQYFAPGTSFTSLGVTYQQALSNYIQQALGGVIQAEQYPFNTVTRISFDGSAPIGLGGDVEPIPEPGTAAGLLALGAIVATVRKRKRAA</sequence>
<dbReference type="SUPFAM" id="SSF55816">
    <property type="entry name" value="5'-nucleotidase (syn. UDP-sugar hydrolase), C-terminal domain"/>
    <property type="match status" value="1"/>
</dbReference>
<keyword evidence="1" id="KW-0378">Hydrolase</keyword>
<dbReference type="InterPro" id="IPR029052">
    <property type="entry name" value="Metallo-depent_PP-like"/>
</dbReference>
<dbReference type="EMBL" id="WVIC01000003">
    <property type="protein sequence ID" value="NCJ05295.1"/>
    <property type="molecule type" value="Genomic_DNA"/>
</dbReference>
<feature type="domain" description="5'-Nucleotidase C-terminal" evidence="2">
    <location>
        <begin position="349"/>
        <end position="531"/>
    </location>
</feature>
<dbReference type="GO" id="GO:0046872">
    <property type="term" value="F:metal ion binding"/>
    <property type="evidence" value="ECO:0007669"/>
    <property type="project" value="InterPro"/>
</dbReference>
<dbReference type="PRINTS" id="PR01607">
    <property type="entry name" value="APYRASEFAMLY"/>
</dbReference>
<evidence type="ECO:0000256" key="1">
    <source>
        <dbReference type="RuleBase" id="RU362119"/>
    </source>
</evidence>
<dbReference type="GO" id="GO:0009166">
    <property type="term" value="P:nucleotide catabolic process"/>
    <property type="evidence" value="ECO:0007669"/>
    <property type="project" value="InterPro"/>
</dbReference>
<dbReference type="PANTHER" id="PTHR11575:SF24">
    <property type="entry name" value="5'-NUCLEOTIDASE"/>
    <property type="match status" value="1"/>
</dbReference>
<keyword evidence="4" id="KW-1185">Reference proteome</keyword>
<evidence type="ECO:0000313" key="3">
    <source>
        <dbReference type="EMBL" id="NCJ05295.1"/>
    </source>
</evidence>
<dbReference type="Gene3D" id="3.90.780.10">
    <property type="entry name" value="5'-Nucleotidase, C-terminal domain"/>
    <property type="match status" value="1"/>
</dbReference>
<dbReference type="NCBIfam" id="TIGR02595">
    <property type="entry name" value="PEP_CTERM"/>
    <property type="match status" value="1"/>
</dbReference>
<organism evidence="3 4">
    <name type="scientific">Petrachloros mirabilis ULC683</name>
    <dbReference type="NCBI Taxonomy" id="2781853"/>
    <lineage>
        <taxon>Bacteria</taxon>
        <taxon>Bacillati</taxon>
        <taxon>Cyanobacteriota</taxon>
        <taxon>Cyanophyceae</taxon>
        <taxon>Synechococcales</taxon>
        <taxon>Petrachlorosaceae</taxon>
        <taxon>Petrachloros</taxon>
        <taxon>Petrachloros mirabilis</taxon>
    </lineage>
</organism>
<proteinExistence type="inferred from homology"/>
<dbReference type="InterPro" id="IPR036907">
    <property type="entry name" value="5'-Nucleotdase_C_sf"/>
</dbReference>